<dbReference type="EMBL" id="DSIY01000064">
    <property type="protein sequence ID" value="HEG90387.1"/>
    <property type="molecule type" value="Genomic_DNA"/>
</dbReference>
<dbReference type="AlphaFoldDB" id="A0A831X6S6"/>
<protein>
    <submittedName>
        <fullName evidence="1">Uncharacterized protein</fullName>
    </submittedName>
</protein>
<accession>A0A831X6S6</accession>
<gene>
    <name evidence="1" type="ORF">ENP34_02950</name>
</gene>
<organism evidence="1">
    <name type="scientific">Thermorudis peleae</name>
    <dbReference type="NCBI Taxonomy" id="1382356"/>
    <lineage>
        <taxon>Bacteria</taxon>
        <taxon>Pseudomonadati</taxon>
        <taxon>Thermomicrobiota</taxon>
        <taxon>Thermomicrobia</taxon>
        <taxon>Thermomicrobia incertae sedis</taxon>
        <taxon>Thermorudis</taxon>
    </lineage>
</organism>
<sequence>MDADSLARELAHLISSYLSGELDFGSFEQAFVSLTWDAHRLGDASLDEAVKDIEHALVQSRVHVFGEAEFRRWLADALHRLVIRA</sequence>
<evidence type="ECO:0000313" key="1">
    <source>
        <dbReference type="EMBL" id="HEG90387.1"/>
    </source>
</evidence>
<reference evidence="1" key="1">
    <citation type="journal article" date="2020" name="mSystems">
        <title>Genome- and Community-Level Interaction Insights into Carbon Utilization and Element Cycling Functions of Hydrothermarchaeota in Hydrothermal Sediment.</title>
        <authorList>
            <person name="Zhou Z."/>
            <person name="Liu Y."/>
            <person name="Xu W."/>
            <person name="Pan J."/>
            <person name="Luo Z.H."/>
            <person name="Li M."/>
        </authorList>
    </citation>
    <scope>NUCLEOTIDE SEQUENCE [LARGE SCALE GENOMIC DNA]</scope>
    <source>
        <strain evidence="1">SpSt-210</strain>
    </source>
</reference>
<name>A0A831X6S6_9BACT</name>
<proteinExistence type="predicted"/>
<comment type="caution">
    <text evidence="1">The sequence shown here is derived from an EMBL/GenBank/DDBJ whole genome shotgun (WGS) entry which is preliminary data.</text>
</comment>